<dbReference type="InterPro" id="IPR052729">
    <property type="entry name" value="Acyl/Acetyltrans_Enzymes"/>
</dbReference>
<dbReference type="InterPro" id="IPR000182">
    <property type="entry name" value="GNAT_dom"/>
</dbReference>
<dbReference type="SUPFAM" id="SSF55729">
    <property type="entry name" value="Acyl-CoA N-acyltransferases (Nat)"/>
    <property type="match status" value="1"/>
</dbReference>
<dbReference type="RefSeq" id="WP_133638618.1">
    <property type="nucleotide sequence ID" value="NZ_SNZV01000001.1"/>
</dbReference>
<dbReference type="InterPro" id="IPR016181">
    <property type="entry name" value="Acyl_CoA_acyltransferase"/>
</dbReference>
<protein>
    <submittedName>
        <fullName evidence="2">N-acetylglutamate synthase-like GNAT family acetyltransferase</fullName>
    </submittedName>
</protein>
<dbReference type="OrthoDB" id="1096234at2"/>
<dbReference type="Proteomes" id="UP000294752">
    <property type="component" value="Unassembled WGS sequence"/>
</dbReference>
<sequence>MQVQRLNIQDLPHTQHLQPSGWGDININLLQYCLHDFCKPVKVVDKNRIVGIGAAILHSDSAWLAHIIVDESYRGRGIGYKIVKNLLEIASKNDASSVNLIATDLGVPVYEKAGFKMVGPYQFLKRTHAWISKQVSHQLKPARPDLYEQILKLDLEINGENRKKLIEGHLNQSIVFEKEGLVEGYYFPKLGQGPIYAATAHAGLSLMALKYSANDVAVVPADNDIAITFLLQNGFEKQDTTAVRMTYGRETIWQPKKIFSRIGGNYG</sequence>
<dbReference type="EMBL" id="SNZV01000001">
    <property type="protein sequence ID" value="TDS17511.1"/>
    <property type="molecule type" value="Genomic_DNA"/>
</dbReference>
<evidence type="ECO:0000313" key="3">
    <source>
        <dbReference type="Proteomes" id="UP000294752"/>
    </source>
</evidence>
<dbReference type="Pfam" id="PF13673">
    <property type="entry name" value="Acetyltransf_10"/>
    <property type="match status" value="1"/>
</dbReference>
<accession>A0A4R7DB62</accession>
<reference evidence="2 3" key="1">
    <citation type="submission" date="2019-03" db="EMBL/GenBank/DDBJ databases">
        <title>Genomic Encyclopedia of Type Strains, Phase III (KMG-III): the genomes of soil and plant-associated and newly described type strains.</title>
        <authorList>
            <person name="Whitman W."/>
        </authorList>
    </citation>
    <scope>NUCLEOTIDE SEQUENCE [LARGE SCALE GENOMIC DNA]</scope>
    <source>
        <strain evidence="2 3">CGMCC 1.12801</strain>
    </source>
</reference>
<dbReference type="Gene3D" id="3.40.630.90">
    <property type="match status" value="1"/>
</dbReference>
<proteinExistence type="predicted"/>
<dbReference type="InterPro" id="IPR041496">
    <property type="entry name" value="YitH/HolE_GNAT"/>
</dbReference>
<dbReference type="Pfam" id="PF18014">
    <property type="entry name" value="Acetyltransf_18"/>
    <property type="match status" value="1"/>
</dbReference>
<dbReference type="GO" id="GO:0016747">
    <property type="term" value="F:acyltransferase activity, transferring groups other than amino-acyl groups"/>
    <property type="evidence" value="ECO:0007669"/>
    <property type="project" value="InterPro"/>
</dbReference>
<evidence type="ECO:0000259" key="1">
    <source>
        <dbReference type="PROSITE" id="PS51186"/>
    </source>
</evidence>
<name>A0A4R7DB62_9SPHI</name>
<dbReference type="PROSITE" id="PS51186">
    <property type="entry name" value="GNAT"/>
    <property type="match status" value="1"/>
</dbReference>
<dbReference type="PANTHER" id="PTHR47237">
    <property type="entry name" value="SLL0310 PROTEIN"/>
    <property type="match status" value="1"/>
</dbReference>
<dbReference type="PANTHER" id="PTHR47237:SF2">
    <property type="entry name" value="BLL4206 PROTEIN"/>
    <property type="match status" value="1"/>
</dbReference>
<dbReference type="Gene3D" id="3.40.630.30">
    <property type="match status" value="1"/>
</dbReference>
<evidence type="ECO:0000313" key="2">
    <source>
        <dbReference type="EMBL" id="TDS17511.1"/>
    </source>
</evidence>
<dbReference type="CDD" id="cd04301">
    <property type="entry name" value="NAT_SF"/>
    <property type="match status" value="1"/>
</dbReference>
<comment type="caution">
    <text evidence="2">The sequence shown here is derived from an EMBL/GenBank/DDBJ whole genome shotgun (WGS) entry which is preliminary data.</text>
</comment>
<feature type="domain" description="N-acetyltransferase" evidence="1">
    <location>
        <begin position="1"/>
        <end position="136"/>
    </location>
</feature>
<keyword evidence="2" id="KW-0808">Transferase</keyword>
<gene>
    <name evidence="2" type="ORF">B0I21_101378</name>
</gene>
<organism evidence="2 3">
    <name type="scientific">Sphingobacterium paludis</name>
    <dbReference type="NCBI Taxonomy" id="1476465"/>
    <lineage>
        <taxon>Bacteria</taxon>
        <taxon>Pseudomonadati</taxon>
        <taxon>Bacteroidota</taxon>
        <taxon>Sphingobacteriia</taxon>
        <taxon>Sphingobacteriales</taxon>
        <taxon>Sphingobacteriaceae</taxon>
        <taxon>Sphingobacterium</taxon>
    </lineage>
</organism>
<dbReference type="AlphaFoldDB" id="A0A4R7DB62"/>
<keyword evidence="3" id="KW-1185">Reference proteome</keyword>